<dbReference type="HOGENOM" id="CLU_1071203_0_0_1"/>
<dbReference type="Proteomes" id="UP000011115">
    <property type="component" value="Unassembled WGS sequence"/>
</dbReference>
<dbReference type="Gramene" id="PGSC0003DMT400090338">
    <property type="protein sequence ID" value="PGSC0003DMT400090338"/>
    <property type="gene ID" value="PGSC0003DMG400039909"/>
</dbReference>
<reference evidence="2" key="1">
    <citation type="journal article" date="2011" name="Nature">
        <title>Genome sequence and analysis of the tuber crop potato.</title>
        <authorList>
            <consortium name="The Potato Genome Sequencing Consortium"/>
        </authorList>
    </citation>
    <scope>NUCLEOTIDE SEQUENCE [LARGE SCALE GENOMIC DNA]</scope>
    <source>
        <strain evidence="2">cv. DM1-3 516 R44</strain>
    </source>
</reference>
<accession>M1DK64</accession>
<protein>
    <submittedName>
        <fullName evidence="1">Uncharacterized protein</fullName>
    </submittedName>
</protein>
<dbReference type="InParanoid" id="M1DK64"/>
<dbReference type="PaxDb" id="4113-PGSC0003DMT400090338"/>
<proteinExistence type="predicted"/>
<reference evidence="1" key="2">
    <citation type="submission" date="2015-06" db="UniProtKB">
        <authorList>
            <consortium name="EnsemblPlants"/>
        </authorList>
    </citation>
    <scope>IDENTIFICATION</scope>
    <source>
        <strain evidence="1">DM1-3 516 R44</strain>
    </source>
</reference>
<organism evidence="1 2">
    <name type="scientific">Solanum tuberosum</name>
    <name type="common">Potato</name>
    <dbReference type="NCBI Taxonomy" id="4113"/>
    <lineage>
        <taxon>Eukaryota</taxon>
        <taxon>Viridiplantae</taxon>
        <taxon>Streptophyta</taxon>
        <taxon>Embryophyta</taxon>
        <taxon>Tracheophyta</taxon>
        <taxon>Spermatophyta</taxon>
        <taxon>Magnoliopsida</taxon>
        <taxon>eudicotyledons</taxon>
        <taxon>Gunneridae</taxon>
        <taxon>Pentapetalae</taxon>
        <taxon>asterids</taxon>
        <taxon>lamiids</taxon>
        <taxon>Solanales</taxon>
        <taxon>Solanaceae</taxon>
        <taxon>Solanoideae</taxon>
        <taxon>Solaneae</taxon>
        <taxon>Solanum</taxon>
    </lineage>
</organism>
<name>M1DK64_SOLTU</name>
<keyword evidence="2" id="KW-1185">Reference proteome</keyword>
<sequence>MTSSEKEVMHSKREKSYIAREDSCIAIRDSYIARKKVIHRGKEDSCIVGEKIHASREKIHLSREKKFMHCKRRFMHRGKRFIYREKRNSCIAREDSCIARKEIYALQEKIHASREKDSCIAGNEFLHSKRRSYASQEKIYPSQEDQHRLHHFSLQQRHQENYQHITFAYFIASTSKEEYIEDYIANIIYKLYLLYVKFGEVDVNDQGEKLSVNTSADSKFREDHRSDFLSLPLVFEESGGIALLVVLVSLLRRSCQEWLH</sequence>
<evidence type="ECO:0000313" key="1">
    <source>
        <dbReference type="EnsemblPlants" id="PGSC0003DMT400090338"/>
    </source>
</evidence>
<evidence type="ECO:0000313" key="2">
    <source>
        <dbReference type="Proteomes" id="UP000011115"/>
    </source>
</evidence>
<dbReference type="EnsemblPlants" id="PGSC0003DMT400090338">
    <property type="protein sequence ID" value="PGSC0003DMT400090338"/>
    <property type="gene ID" value="PGSC0003DMG400039909"/>
</dbReference>
<dbReference type="AlphaFoldDB" id="M1DK64"/>